<evidence type="ECO:0000313" key="3">
    <source>
        <dbReference type="Proteomes" id="UP000034022"/>
    </source>
</evidence>
<gene>
    <name evidence="2" type="ORF">US91_C0002G0040</name>
</gene>
<name>A0A0G0N1D4_9BACT</name>
<protein>
    <submittedName>
        <fullName evidence="2">Uncharacterized protein</fullName>
    </submittedName>
</protein>
<accession>A0A0G0N1D4</accession>
<sequence length="1364" mass="154785">MVKEKITDITRRNARIEKNILNSNPEALIGGDVNAGKKIIDGIRKKSTPVKRFGSEKLNSVNEDTRKSSVNKSENKLQEIGKIIGSLEDKFSDILLSEVSDDEKKSNLEKLLSNLNEQQFDDSEKAVLKNKIENILASIGNVIIHEKSFDNLVPPKTEKVKKQKKEKKSLSGFDELSSFEFKKDEEIGLENEDKAVASAAKPDNVVLENDKISKQIQSEKYLKNAEKNKKIIDRETYNEIKSYESQSYDALLNDYNNAISHKNLKGEKLIKKLDDIRTKLEKIYKNNFNAQRLVSIITKKIENIQLSEEKIKDEILKEPESIEEEKSGNNEDNISDVTQKEIDFILNSLDEDLNKDQEAQTKEIKPYIINVDSVDVTEADDNGEPPIDVEYTVLENDEDLNNKDKEEIIELTDTVEDNKQKEKNDEDYYAGTEAGMVHIDESDNRKIDNKKEEQLREKDEFEDYDETEAFYKINLEREEVKTKKEILDLINDNKKEQKAEINKTLAEELNRIDELPVAEKKKWYEGIGNIGYWASEKKNVAMASAFSAIGNRFEGKAGVVGKYFNNYANIFHKSADNDRKLREMVGKGKISTSVGFGKGAGVFLKYGKIVYDFMLHGSFKNLNPFRHVTAGAMFLGRSAEALKETRFESKKAMENTRVGKESDFEIYEKVRYIKNADGTNSARTDAEIEAEKNKLDKEDLSKYEKAEKDMGRAMEEAYAIYENVFGEDELKKMKKGEKASNSVLDQARIEQDKSAGKFDEKNLKQYIKTEVIEQFKSEYKKQLPEDLQKRFSRGEIGYTKWWKFCVDNSKGVNSYLHKLNAKLEKIENNPRLSDSKKVQQREELLLRNESFINDLDRMVGDAGAVDTVAYVSRSVERGAKITSSLMMIDSLRLFAMNAWELWNVSETNEQNLDLKSLIEKNLKNKKNNDARNTITARSRTFDSISVNESDKIYMPSPDSADSELRVSDYIPSPEEVNENLTEVTIGGKINTFSEAAYEAAKKSDVKTQDNFIRHYLKDDSVAIDDGNRAELIKRAVRKLSVLNLKTGDGDDVENLVYEGNVGQLNTDGSFKILKGDGLSDARVSSEEQLRMDALKLKVLRDEINGTRGGDAKPDLPNTTFENSSAGSGENIKIEDGKIEVTLDRTGDNTPIRMDEAGREKGLTSSSFNIPQEKSEASSGQEFFTNAGNSETASAMENRNEAIVKEFIETHLKQENLDKIIDNMPISFKENEDLQLNYLKIFAGNDSEKSDGIKSMFKLNYKPEEPVGFTVHENGLLTINDVNGKEGTSILIDTKNNLIGLDSPEKEKAWGVKSTFLGFGKKVPLEKLEPESLKTINELVSEKDMNVIENIEEEDFKEVIQDISE</sequence>
<feature type="compositionally biased region" description="Polar residues" evidence="1">
    <location>
        <begin position="1116"/>
        <end position="1127"/>
    </location>
</feature>
<feature type="compositionally biased region" description="Polar residues" evidence="1">
    <location>
        <begin position="1162"/>
        <end position="1180"/>
    </location>
</feature>
<comment type="caution">
    <text evidence="2">The sequence shown here is derived from an EMBL/GenBank/DDBJ whole genome shotgun (WGS) entry which is preliminary data.</text>
</comment>
<evidence type="ECO:0000256" key="1">
    <source>
        <dbReference type="SAM" id="MobiDB-lite"/>
    </source>
</evidence>
<feature type="region of interest" description="Disordered" evidence="1">
    <location>
        <begin position="1159"/>
        <end position="1180"/>
    </location>
</feature>
<feature type="region of interest" description="Disordered" evidence="1">
    <location>
        <begin position="1105"/>
        <end position="1129"/>
    </location>
</feature>
<evidence type="ECO:0000313" key="2">
    <source>
        <dbReference type="EMBL" id="KKQ70961.1"/>
    </source>
</evidence>
<reference evidence="2 3" key="1">
    <citation type="journal article" date="2015" name="Nature">
        <title>rRNA introns, odd ribosomes, and small enigmatic genomes across a large radiation of phyla.</title>
        <authorList>
            <person name="Brown C.T."/>
            <person name="Hug L.A."/>
            <person name="Thomas B.C."/>
            <person name="Sharon I."/>
            <person name="Castelle C.J."/>
            <person name="Singh A."/>
            <person name="Wilkins M.J."/>
            <person name="Williams K.H."/>
            <person name="Banfield J.F."/>
        </authorList>
    </citation>
    <scope>NUCLEOTIDE SEQUENCE [LARGE SCALE GENOMIC DNA]</scope>
</reference>
<dbReference type="Proteomes" id="UP000034022">
    <property type="component" value="Unassembled WGS sequence"/>
</dbReference>
<dbReference type="EMBL" id="LBUU01000002">
    <property type="protein sequence ID" value="KKQ70961.1"/>
    <property type="molecule type" value="Genomic_DNA"/>
</dbReference>
<organism evidence="2 3">
    <name type="scientific">Candidatus Falkowbacteria bacterium GW2011_GWE1_38_31</name>
    <dbReference type="NCBI Taxonomy" id="1618638"/>
    <lineage>
        <taxon>Bacteria</taxon>
        <taxon>Candidatus Falkowiibacteriota</taxon>
    </lineage>
</organism>
<proteinExistence type="predicted"/>